<evidence type="ECO:0000313" key="8">
    <source>
        <dbReference type="Proteomes" id="UP000606499"/>
    </source>
</evidence>
<comment type="subcellular location">
    <subcellularLocation>
        <location evidence="6">Cell membrane</location>
        <topology evidence="6">Multi-pass membrane protein</topology>
    </subcellularLocation>
    <subcellularLocation>
        <location evidence="1">Membrane</location>
        <topology evidence="1">Multi-pass membrane protein</topology>
    </subcellularLocation>
</comment>
<accession>A0A923LSD1</accession>
<dbReference type="PANTHER" id="PTHR43701">
    <property type="entry name" value="MEMBRANE TRANSPORTER PROTEIN MJ0441-RELATED"/>
    <property type="match status" value="1"/>
</dbReference>
<dbReference type="PANTHER" id="PTHR43701:SF2">
    <property type="entry name" value="MEMBRANE TRANSPORTER PROTEIN YJNA-RELATED"/>
    <property type="match status" value="1"/>
</dbReference>
<evidence type="ECO:0000256" key="1">
    <source>
        <dbReference type="ARBA" id="ARBA00004141"/>
    </source>
</evidence>
<comment type="caution">
    <text evidence="7">The sequence shown here is derived from an EMBL/GenBank/DDBJ whole genome shotgun (WGS) entry which is preliminary data.</text>
</comment>
<proteinExistence type="inferred from homology"/>
<feature type="transmembrane region" description="Helical" evidence="6">
    <location>
        <begin position="71"/>
        <end position="92"/>
    </location>
</feature>
<keyword evidence="4 6" id="KW-1133">Transmembrane helix</keyword>
<dbReference type="Proteomes" id="UP000606499">
    <property type="component" value="Unassembled WGS sequence"/>
</dbReference>
<name>A0A923LSD1_9FIRM</name>
<evidence type="ECO:0000256" key="3">
    <source>
        <dbReference type="ARBA" id="ARBA00022692"/>
    </source>
</evidence>
<comment type="similarity">
    <text evidence="2 6">Belongs to the 4-toluene sulfonate uptake permease (TSUP) (TC 2.A.102) family.</text>
</comment>
<dbReference type="InterPro" id="IPR002781">
    <property type="entry name" value="TM_pro_TauE-like"/>
</dbReference>
<reference evidence="7" key="1">
    <citation type="submission" date="2020-08" db="EMBL/GenBank/DDBJ databases">
        <title>Genome public.</title>
        <authorList>
            <person name="Liu C."/>
            <person name="Sun Q."/>
        </authorList>
    </citation>
    <scope>NUCLEOTIDE SEQUENCE</scope>
    <source>
        <strain evidence="7">NSJ-28</strain>
    </source>
</reference>
<keyword evidence="8" id="KW-1185">Reference proteome</keyword>
<dbReference type="AlphaFoldDB" id="A0A923LSD1"/>
<dbReference type="EMBL" id="JACOPL010000002">
    <property type="protein sequence ID" value="MBC5724400.1"/>
    <property type="molecule type" value="Genomic_DNA"/>
</dbReference>
<dbReference type="Pfam" id="PF01925">
    <property type="entry name" value="TauE"/>
    <property type="match status" value="1"/>
</dbReference>
<feature type="transmembrane region" description="Helical" evidence="6">
    <location>
        <begin position="99"/>
        <end position="117"/>
    </location>
</feature>
<feature type="transmembrane region" description="Helical" evidence="6">
    <location>
        <begin position="45"/>
        <end position="65"/>
    </location>
</feature>
<dbReference type="GO" id="GO:0005886">
    <property type="term" value="C:plasma membrane"/>
    <property type="evidence" value="ECO:0007669"/>
    <property type="project" value="UniProtKB-SubCell"/>
</dbReference>
<keyword evidence="3 6" id="KW-0812">Transmembrane</keyword>
<evidence type="ECO:0000256" key="5">
    <source>
        <dbReference type="ARBA" id="ARBA00023136"/>
    </source>
</evidence>
<dbReference type="InterPro" id="IPR051598">
    <property type="entry name" value="TSUP/Inactive_protease-like"/>
</dbReference>
<evidence type="ECO:0000256" key="4">
    <source>
        <dbReference type="ARBA" id="ARBA00022989"/>
    </source>
</evidence>
<dbReference type="RefSeq" id="WP_054326509.1">
    <property type="nucleotide sequence ID" value="NZ_JACOPL010000002.1"/>
</dbReference>
<sequence length="119" mass="12493">MKNNTRYAVTGALAGAANGFFGAGGGLFLVPLLVSWCGMEQRRAFATSVAVILPLSAVSAAIYWMKGGLDVAAAWPYLLGGAVGGVIAGRIFQKMSMVWLRRVFGLLILYGGVRAVLLL</sequence>
<keyword evidence="5 6" id="KW-0472">Membrane</keyword>
<keyword evidence="6" id="KW-1003">Cell membrane</keyword>
<gene>
    <name evidence="7" type="ORF">H8S45_02805</name>
</gene>
<organism evidence="7 8">
    <name type="scientific">Agathobaculum faecis</name>
    <dbReference type="NCBI Taxonomy" id="2763013"/>
    <lineage>
        <taxon>Bacteria</taxon>
        <taxon>Bacillati</taxon>
        <taxon>Bacillota</taxon>
        <taxon>Clostridia</taxon>
        <taxon>Eubacteriales</taxon>
        <taxon>Butyricicoccaceae</taxon>
        <taxon>Agathobaculum</taxon>
    </lineage>
</organism>
<evidence type="ECO:0000256" key="6">
    <source>
        <dbReference type="RuleBase" id="RU363041"/>
    </source>
</evidence>
<feature type="transmembrane region" description="Helical" evidence="6">
    <location>
        <begin position="12"/>
        <end position="33"/>
    </location>
</feature>
<protein>
    <recommendedName>
        <fullName evidence="6">Probable membrane transporter protein</fullName>
    </recommendedName>
</protein>
<evidence type="ECO:0000313" key="7">
    <source>
        <dbReference type="EMBL" id="MBC5724400.1"/>
    </source>
</evidence>
<evidence type="ECO:0000256" key="2">
    <source>
        <dbReference type="ARBA" id="ARBA00009142"/>
    </source>
</evidence>